<proteinExistence type="inferred from homology"/>
<comment type="caution">
    <text evidence="10">The sequence shown here is derived from an EMBL/GenBank/DDBJ whole genome shotgun (WGS) entry which is preliminary data.</text>
</comment>
<accession>A0ABP7FM98</accession>
<evidence type="ECO:0000256" key="7">
    <source>
        <dbReference type="ARBA" id="ARBA00022840"/>
    </source>
</evidence>
<evidence type="ECO:0000256" key="2">
    <source>
        <dbReference type="ARBA" id="ARBA00008420"/>
    </source>
</evidence>
<evidence type="ECO:0000256" key="1">
    <source>
        <dbReference type="ARBA" id="ARBA00004761"/>
    </source>
</evidence>
<dbReference type="EMBL" id="BAABAE010000003">
    <property type="protein sequence ID" value="GAA3739329.1"/>
    <property type="molecule type" value="Genomic_DNA"/>
</dbReference>
<dbReference type="Proteomes" id="UP001501004">
    <property type="component" value="Unassembled WGS sequence"/>
</dbReference>
<evidence type="ECO:0000256" key="4">
    <source>
        <dbReference type="ARBA" id="ARBA00022679"/>
    </source>
</evidence>
<organism evidence="10 11">
    <name type="scientific">Leifsonella bigeumensis</name>
    <dbReference type="NCBI Taxonomy" id="433643"/>
    <lineage>
        <taxon>Bacteria</taxon>
        <taxon>Bacillati</taxon>
        <taxon>Actinomycetota</taxon>
        <taxon>Actinomycetes</taxon>
        <taxon>Micrococcales</taxon>
        <taxon>Microbacteriaceae</taxon>
        <taxon>Leifsonella</taxon>
    </lineage>
</organism>
<evidence type="ECO:0000256" key="9">
    <source>
        <dbReference type="RuleBase" id="RU363066"/>
    </source>
</evidence>
<protein>
    <recommendedName>
        <fullName evidence="3 9">Gluconokinase</fullName>
        <ecNumber evidence="3 9">2.7.1.12</ecNumber>
    </recommendedName>
</protein>
<sequence>MLARELDFTFCDADSLHPPENVERMAAGYPLGDVERWPWLEAVGRYLADSRTANRGTVMACSALKHSYRDALRRHVPDAFFVFLDGPMSVVHQRIDGRNHEFMPPTLLASQYLSLEPLAEDERGIRVDIEESPVRIVDTVRSAVAAAAIPPALRDR</sequence>
<keyword evidence="5 9" id="KW-0547">Nucleotide-binding</keyword>
<keyword evidence="4 9" id="KW-0808">Transferase</keyword>
<keyword evidence="11" id="KW-1185">Reference proteome</keyword>
<comment type="similarity">
    <text evidence="2 9">Belongs to the gluconokinase GntK/GntV family.</text>
</comment>
<reference evidence="11" key="1">
    <citation type="journal article" date="2019" name="Int. J. Syst. Evol. Microbiol.">
        <title>The Global Catalogue of Microorganisms (GCM) 10K type strain sequencing project: providing services to taxonomists for standard genome sequencing and annotation.</title>
        <authorList>
            <consortium name="The Broad Institute Genomics Platform"/>
            <consortium name="The Broad Institute Genome Sequencing Center for Infectious Disease"/>
            <person name="Wu L."/>
            <person name="Ma J."/>
        </authorList>
    </citation>
    <scope>NUCLEOTIDE SEQUENCE [LARGE SCALE GENOMIC DNA]</scope>
    <source>
        <strain evidence="11">JCM 16949</strain>
    </source>
</reference>
<dbReference type="SUPFAM" id="SSF52540">
    <property type="entry name" value="P-loop containing nucleoside triphosphate hydrolases"/>
    <property type="match status" value="1"/>
</dbReference>
<comment type="catalytic activity">
    <reaction evidence="8 9">
        <text>D-gluconate + ATP = 6-phospho-D-gluconate + ADP + H(+)</text>
        <dbReference type="Rhea" id="RHEA:19433"/>
        <dbReference type="ChEBI" id="CHEBI:15378"/>
        <dbReference type="ChEBI" id="CHEBI:18391"/>
        <dbReference type="ChEBI" id="CHEBI:30616"/>
        <dbReference type="ChEBI" id="CHEBI:58759"/>
        <dbReference type="ChEBI" id="CHEBI:456216"/>
        <dbReference type="EC" id="2.7.1.12"/>
    </reaction>
</comment>
<evidence type="ECO:0000313" key="11">
    <source>
        <dbReference type="Proteomes" id="UP001501004"/>
    </source>
</evidence>
<keyword evidence="7 9" id="KW-0067">ATP-binding</keyword>
<dbReference type="InterPro" id="IPR027417">
    <property type="entry name" value="P-loop_NTPase"/>
</dbReference>
<comment type="pathway">
    <text evidence="1">Carbohydrate acid metabolism.</text>
</comment>
<dbReference type="NCBIfam" id="TIGR01313">
    <property type="entry name" value="therm_gnt_kin"/>
    <property type="match status" value="1"/>
</dbReference>
<dbReference type="Gene3D" id="3.40.50.300">
    <property type="entry name" value="P-loop containing nucleotide triphosphate hydrolases"/>
    <property type="match status" value="1"/>
</dbReference>
<evidence type="ECO:0000256" key="8">
    <source>
        <dbReference type="ARBA" id="ARBA00048090"/>
    </source>
</evidence>
<gene>
    <name evidence="10" type="ORF">GCM10022239_13650</name>
</gene>
<name>A0ABP7FM98_9MICO</name>
<dbReference type="CDD" id="cd02021">
    <property type="entry name" value="GntK"/>
    <property type="match status" value="1"/>
</dbReference>
<evidence type="ECO:0000256" key="5">
    <source>
        <dbReference type="ARBA" id="ARBA00022741"/>
    </source>
</evidence>
<evidence type="ECO:0000256" key="6">
    <source>
        <dbReference type="ARBA" id="ARBA00022777"/>
    </source>
</evidence>
<dbReference type="PANTHER" id="PTHR43442:SF3">
    <property type="entry name" value="GLUCONOKINASE-RELATED"/>
    <property type="match status" value="1"/>
</dbReference>
<evidence type="ECO:0000256" key="3">
    <source>
        <dbReference type="ARBA" id="ARBA00012054"/>
    </source>
</evidence>
<keyword evidence="6 9" id="KW-0418">Kinase</keyword>
<dbReference type="InterPro" id="IPR006001">
    <property type="entry name" value="Therm_gnt_kin"/>
</dbReference>
<evidence type="ECO:0000313" key="10">
    <source>
        <dbReference type="EMBL" id="GAA3739329.1"/>
    </source>
</evidence>
<dbReference type="PANTHER" id="PTHR43442">
    <property type="entry name" value="GLUCONOKINASE-RELATED"/>
    <property type="match status" value="1"/>
</dbReference>
<dbReference type="EC" id="2.7.1.12" evidence="3 9"/>